<evidence type="ECO:0000313" key="2">
    <source>
        <dbReference type="EMBL" id="VVD29140.1"/>
    </source>
</evidence>
<evidence type="ECO:0000256" key="1">
    <source>
        <dbReference type="SAM" id="Phobius"/>
    </source>
</evidence>
<keyword evidence="1" id="KW-1133">Transmembrane helix</keyword>
<evidence type="ECO:0000313" key="3">
    <source>
        <dbReference type="Proteomes" id="UP000325811"/>
    </source>
</evidence>
<name>A0A5Q4Z282_9BURK</name>
<proteinExistence type="predicted"/>
<accession>A0A5Q4Z282</accession>
<dbReference type="RefSeq" id="WP_165186328.1">
    <property type="nucleotide sequence ID" value="NZ_LR699553.1"/>
</dbReference>
<gene>
    <name evidence="2" type="ORF">PDMSB3_2684</name>
</gene>
<dbReference type="KEGG" id="pdio:PDMSB3_2684"/>
<organism evidence="2 3">
    <name type="scientific">Paraburkholderia dioscoreae</name>
    <dbReference type="NCBI Taxonomy" id="2604047"/>
    <lineage>
        <taxon>Bacteria</taxon>
        <taxon>Pseudomonadati</taxon>
        <taxon>Pseudomonadota</taxon>
        <taxon>Betaproteobacteria</taxon>
        <taxon>Burkholderiales</taxon>
        <taxon>Burkholderiaceae</taxon>
        <taxon>Paraburkholderia</taxon>
    </lineage>
</organism>
<keyword evidence="1" id="KW-0812">Transmembrane</keyword>
<feature type="transmembrane region" description="Helical" evidence="1">
    <location>
        <begin position="20"/>
        <end position="43"/>
    </location>
</feature>
<dbReference type="EMBL" id="LR699553">
    <property type="protein sequence ID" value="VVD29140.1"/>
    <property type="molecule type" value="Genomic_DNA"/>
</dbReference>
<keyword evidence="3" id="KW-1185">Reference proteome</keyword>
<dbReference type="AlphaFoldDB" id="A0A5Q4Z282"/>
<reference evidence="2 3" key="1">
    <citation type="submission" date="2019-08" db="EMBL/GenBank/DDBJ databases">
        <authorList>
            <person name="Herpell B J."/>
        </authorList>
    </citation>
    <scope>NUCLEOTIDE SEQUENCE [LARGE SCALE GENOMIC DNA]</scope>
    <source>
        <strain evidence="3">Msb3</strain>
    </source>
</reference>
<protein>
    <submittedName>
        <fullName evidence="2">Uncharacterized protein</fullName>
    </submittedName>
</protein>
<keyword evidence="1" id="KW-0472">Membrane</keyword>
<dbReference type="Proteomes" id="UP000325811">
    <property type="component" value="Chromosome I"/>
</dbReference>
<sequence length="50" mass="5003">MNWSDLASTVAKAAPLLGQIGTITGGAVGIMSAAVGLTIGRAFESPDTHF</sequence>